<keyword evidence="3" id="KW-0716">Sensory transduction</keyword>
<dbReference type="EMBL" id="KE525331">
    <property type="protein sequence ID" value="KFB47529.1"/>
    <property type="molecule type" value="Genomic_DNA"/>
</dbReference>
<dbReference type="OrthoDB" id="6631264at2759"/>
<dbReference type="Pfam" id="PF02949">
    <property type="entry name" value="7tm_6"/>
    <property type="match status" value="1"/>
</dbReference>
<keyword evidence="4 10" id="KW-0812">Transmembrane</keyword>
<feature type="transmembrane region" description="Helical" evidence="10">
    <location>
        <begin position="133"/>
        <end position="153"/>
    </location>
</feature>
<evidence type="ECO:0000313" key="13">
    <source>
        <dbReference type="Proteomes" id="UP000030765"/>
    </source>
</evidence>
<keyword evidence="5" id="KW-0552">Olfaction</keyword>
<dbReference type="PANTHER" id="PTHR21137:SF35">
    <property type="entry name" value="ODORANT RECEPTOR 19A-RELATED"/>
    <property type="match status" value="1"/>
</dbReference>
<keyword evidence="6 10" id="KW-1133">Transmembrane helix</keyword>
<evidence type="ECO:0000256" key="6">
    <source>
        <dbReference type="ARBA" id="ARBA00022989"/>
    </source>
</evidence>
<dbReference type="GO" id="GO:0004984">
    <property type="term" value="F:olfactory receptor activity"/>
    <property type="evidence" value="ECO:0007669"/>
    <property type="project" value="InterPro"/>
</dbReference>
<dbReference type="AlphaFoldDB" id="A0A084WBD5"/>
<comment type="subcellular location">
    <subcellularLocation>
        <location evidence="1">Cell membrane</location>
        <topology evidence="1">Multi-pass membrane protein</topology>
    </subcellularLocation>
</comment>
<evidence type="ECO:0000313" key="12">
    <source>
        <dbReference type="EnsemblMetazoa" id="ASIC015489-PA"/>
    </source>
</evidence>
<keyword evidence="9" id="KW-0807">Transducer</keyword>
<keyword evidence="8 11" id="KW-0675">Receptor</keyword>
<keyword evidence="2" id="KW-1003">Cell membrane</keyword>
<evidence type="ECO:0000256" key="7">
    <source>
        <dbReference type="ARBA" id="ARBA00023136"/>
    </source>
</evidence>
<dbReference type="EnsemblMetazoa" id="ASIC015489-RA">
    <property type="protein sequence ID" value="ASIC015489-PA"/>
    <property type="gene ID" value="ASIC015489"/>
</dbReference>
<keyword evidence="13" id="KW-1185">Reference proteome</keyword>
<dbReference type="PANTHER" id="PTHR21137">
    <property type="entry name" value="ODORANT RECEPTOR"/>
    <property type="match status" value="1"/>
</dbReference>
<gene>
    <name evidence="11" type="ORF">ZHAS_00015489</name>
</gene>
<evidence type="ECO:0000256" key="1">
    <source>
        <dbReference type="ARBA" id="ARBA00004651"/>
    </source>
</evidence>
<dbReference type="OMA" id="SITYCAK"/>
<feature type="transmembrane region" description="Helical" evidence="10">
    <location>
        <begin position="50"/>
        <end position="70"/>
    </location>
</feature>
<dbReference type="GO" id="GO:0005886">
    <property type="term" value="C:plasma membrane"/>
    <property type="evidence" value="ECO:0007669"/>
    <property type="project" value="UniProtKB-SubCell"/>
</dbReference>
<reference evidence="11 13" key="1">
    <citation type="journal article" date="2014" name="BMC Genomics">
        <title>Genome sequence of Anopheles sinensis provides insight into genetics basis of mosquito competence for malaria parasites.</title>
        <authorList>
            <person name="Zhou D."/>
            <person name="Zhang D."/>
            <person name="Ding G."/>
            <person name="Shi L."/>
            <person name="Hou Q."/>
            <person name="Ye Y."/>
            <person name="Xu Y."/>
            <person name="Zhou H."/>
            <person name="Xiong C."/>
            <person name="Li S."/>
            <person name="Yu J."/>
            <person name="Hong S."/>
            <person name="Yu X."/>
            <person name="Zou P."/>
            <person name="Chen C."/>
            <person name="Chang X."/>
            <person name="Wang W."/>
            <person name="Lv Y."/>
            <person name="Sun Y."/>
            <person name="Ma L."/>
            <person name="Shen B."/>
            <person name="Zhu C."/>
        </authorList>
    </citation>
    <scope>NUCLEOTIDE SEQUENCE [LARGE SCALE GENOMIC DNA]</scope>
</reference>
<dbReference type="EMBL" id="ATLV01022344">
    <property type="status" value="NOT_ANNOTATED_CDS"/>
    <property type="molecule type" value="Genomic_DNA"/>
</dbReference>
<keyword evidence="7 10" id="KW-0472">Membrane</keyword>
<dbReference type="Proteomes" id="UP000030765">
    <property type="component" value="Unassembled WGS sequence"/>
</dbReference>
<dbReference type="GO" id="GO:0005549">
    <property type="term" value="F:odorant binding"/>
    <property type="evidence" value="ECO:0007669"/>
    <property type="project" value="InterPro"/>
</dbReference>
<evidence type="ECO:0000256" key="9">
    <source>
        <dbReference type="ARBA" id="ARBA00023224"/>
    </source>
</evidence>
<evidence type="ECO:0000256" key="4">
    <source>
        <dbReference type="ARBA" id="ARBA00022692"/>
    </source>
</evidence>
<protein>
    <submittedName>
        <fullName evidence="11 12">Putative odorant receptor Or4</fullName>
    </submittedName>
</protein>
<evidence type="ECO:0000256" key="5">
    <source>
        <dbReference type="ARBA" id="ARBA00022725"/>
    </source>
</evidence>
<dbReference type="GO" id="GO:0007165">
    <property type="term" value="P:signal transduction"/>
    <property type="evidence" value="ECO:0007669"/>
    <property type="project" value="UniProtKB-KW"/>
</dbReference>
<dbReference type="VEuPathDB" id="VectorBase:ASIS024399"/>
<accession>A0A084WBD5</accession>
<dbReference type="InterPro" id="IPR004117">
    <property type="entry name" value="7tm6_olfct_rcpt"/>
</dbReference>
<evidence type="ECO:0000256" key="3">
    <source>
        <dbReference type="ARBA" id="ARBA00022606"/>
    </source>
</evidence>
<evidence type="ECO:0000313" key="11">
    <source>
        <dbReference type="EMBL" id="KFB47529.1"/>
    </source>
</evidence>
<evidence type="ECO:0000256" key="2">
    <source>
        <dbReference type="ARBA" id="ARBA00022475"/>
    </source>
</evidence>
<name>A0A084WBD5_ANOSI</name>
<dbReference type="STRING" id="74873.A0A084WBD5"/>
<dbReference type="VEuPathDB" id="VectorBase:ASIC015489"/>
<evidence type="ECO:0000256" key="8">
    <source>
        <dbReference type="ARBA" id="ARBA00023170"/>
    </source>
</evidence>
<sequence length="239" mass="27578">MVCIGVFYWVAPLPRTYWVYFTNSSAPLHLAQHLEQKFYWLDNRSSMADYTVFVMIMLPFTFLCATLINVKLVTTSISITYCAKFADVVKLAVEDLDDISSMEQLSKKLAEVVSLHKKLLCCVQMLDKTLNPVLLLQWALCVLNWSVTLLYLYYCGINLRSVTIIIMFSLIALETFLYCALGTLLAARGEQLERALYSRRWYTLSIEMQKNLLLMLSRAQKPLRITVGKFYQLNVEEFG</sequence>
<proteinExistence type="predicted"/>
<reference evidence="12" key="2">
    <citation type="submission" date="2020-05" db="UniProtKB">
        <authorList>
            <consortium name="EnsemblMetazoa"/>
        </authorList>
    </citation>
    <scope>IDENTIFICATION</scope>
</reference>
<feature type="transmembrane region" description="Helical" evidence="10">
    <location>
        <begin position="165"/>
        <end position="187"/>
    </location>
</feature>
<organism evidence="11">
    <name type="scientific">Anopheles sinensis</name>
    <name type="common">Mosquito</name>
    <dbReference type="NCBI Taxonomy" id="74873"/>
    <lineage>
        <taxon>Eukaryota</taxon>
        <taxon>Metazoa</taxon>
        <taxon>Ecdysozoa</taxon>
        <taxon>Arthropoda</taxon>
        <taxon>Hexapoda</taxon>
        <taxon>Insecta</taxon>
        <taxon>Pterygota</taxon>
        <taxon>Neoptera</taxon>
        <taxon>Endopterygota</taxon>
        <taxon>Diptera</taxon>
        <taxon>Nematocera</taxon>
        <taxon>Culicoidea</taxon>
        <taxon>Culicidae</taxon>
        <taxon>Anophelinae</taxon>
        <taxon>Anopheles</taxon>
    </lineage>
</organism>
<evidence type="ECO:0000256" key="10">
    <source>
        <dbReference type="SAM" id="Phobius"/>
    </source>
</evidence>